<dbReference type="Gramene" id="Kaladp0091s0173.1.v1.1">
    <property type="protein sequence ID" value="Kaladp0091s0173.1.v1.1"/>
    <property type="gene ID" value="Kaladp0091s0173.v1.1"/>
</dbReference>
<dbReference type="PANTHER" id="PTHR37371">
    <property type="entry name" value="OS08G0180400 PROTEIN"/>
    <property type="match status" value="1"/>
</dbReference>
<dbReference type="PANTHER" id="PTHR37371:SF1">
    <property type="entry name" value="KINESIN-LIKE PROTEIN"/>
    <property type="match status" value="1"/>
</dbReference>
<sequence length="68" mass="7604">MDETEKDYKNMSERITETQDAMKASYAEFKAEALASAYCVCKTSIPELSQPLKKVTDGLQSRYGITST</sequence>
<protein>
    <submittedName>
        <fullName evidence="1">Uncharacterized protein</fullName>
    </submittedName>
</protein>
<evidence type="ECO:0000313" key="1">
    <source>
        <dbReference type="EnsemblPlants" id="Kaladp0091s0173.1.v1.1"/>
    </source>
</evidence>
<proteinExistence type="predicted"/>
<organism evidence="1 2">
    <name type="scientific">Kalanchoe fedtschenkoi</name>
    <name type="common">Lavender scallops</name>
    <name type="synonym">South American air plant</name>
    <dbReference type="NCBI Taxonomy" id="63787"/>
    <lineage>
        <taxon>Eukaryota</taxon>
        <taxon>Viridiplantae</taxon>
        <taxon>Streptophyta</taxon>
        <taxon>Embryophyta</taxon>
        <taxon>Tracheophyta</taxon>
        <taxon>Spermatophyta</taxon>
        <taxon>Magnoliopsida</taxon>
        <taxon>eudicotyledons</taxon>
        <taxon>Gunneridae</taxon>
        <taxon>Pentapetalae</taxon>
        <taxon>Saxifragales</taxon>
        <taxon>Crassulaceae</taxon>
        <taxon>Kalanchoe</taxon>
    </lineage>
</organism>
<keyword evidence="2" id="KW-1185">Reference proteome</keyword>
<dbReference type="Proteomes" id="UP000594263">
    <property type="component" value="Unplaced"/>
</dbReference>
<dbReference type="EnsemblPlants" id="Kaladp0091s0173.1.v1.1">
    <property type="protein sequence ID" value="Kaladp0091s0173.1.v1.1"/>
    <property type="gene ID" value="Kaladp0091s0173.v1.1"/>
</dbReference>
<accession>A0A7N0UWP4</accession>
<reference evidence="1" key="1">
    <citation type="submission" date="2021-01" db="UniProtKB">
        <authorList>
            <consortium name="EnsemblPlants"/>
        </authorList>
    </citation>
    <scope>IDENTIFICATION</scope>
</reference>
<name>A0A7N0UWP4_KALFE</name>
<dbReference type="AlphaFoldDB" id="A0A7N0UWP4"/>
<dbReference type="OMA" id="CVCKTSI"/>
<evidence type="ECO:0000313" key="2">
    <source>
        <dbReference type="Proteomes" id="UP000594263"/>
    </source>
</evidence>